<accession>A0A916YIJ7</accession>
<gene>
    <name evidence="3" type="ORF">GCM10011514_07290</name>
</gene>
<reference evidence="3" key="2">
    <citation type="submission" date="2020-09" db="EMBL/GenBank/DDBJ databases">
        <authorList>
            <person name="Sun Q."/>
            <person name="Zhou Y."/>
        </authorList>
    </citation>
    <scope>NUCLEOTIDE SEQUENCE</scope>
    <source>
        <strain evidence="3">CGMCC 1.15958</strain>
    </source>
</reference>
<comment type="caution">
    <text evidence="3">The sequence shown here is derived from an EMBL/GenBank/DDBJ whole genome shotgun (WGS) entry which is preliminary data.</text>
</comment>
<feature type="domain" description="Nephrocystin 3-like N-terminal" evidence="2">
    <location>
        <begin position="276"/>
        <end position="401"/>
    </location>
</feature>
<dbReference type="InterPro" id="IPR056884">
    <property type="entry name" value="NPHP3-like_N"/>
</dbReference>
<dbReference type="SUPFAM" id="SSF52540">
    <property type="entry name" value="P-loop containing nucleoside triphosphate hydrolases"/>
    <property type="match status" value="1"/>
</dbReference>
<name>A0A916YIJ7_9BACT</name>
<organism evidence="3 4">
    <name type="scientific">Emticicia aquatilis</name>
    <dbReference type="NCBI Taxonomy" id="1537369"/>
    <lineage>
        <taxon>Bacteria</taxon>
        <taxon>Pseudomonadati</taxon>
        <taxon>Bacteroidota</taxon>
        <taxon>Cytophagia</taxon>
        <taxon>Cytophagales</taxon>
        <taxon>Leadbetterellaceae</taxon>
        <taxon>Emticicia</taxon>
    </lineage>
</organism>
<protein>
    <recommendedName>
        <fullName evidence="2">Nephrocystin 3-like N-terminal domain-containing protein</fullName>
    </recommendedName>
</protein>
<evidence type="ECO:0000313" key="3">
    <source>
        <dbReference type="EMBL" id="GGD45829.1"/>
    </source>
</evidence>
<dbReference type="InterPro" id="IPR027417">
    <property type="entry name" value="P-loop_NTPase"/>
</dbReference>
<dbReference type="Proteomes" id="UP000609064">
    <property type="component" value="Unassembled WGS sequence"/>
</dbReference>
<reference evidence="3" key="1">
    <citation type="journal article" date="2014" name="Int. J. Syst. Evol. Microbiol.">
        <title>Complete genome sequence of Corynebacterium casei LMG S-19264T (=DSM 44701T), isolated from a smear-ripened cheese.</title>
        <authorList>
            <consortium name="US DOE Joint Genome Institute (JGI-PGF)"/>
            <person name="Walter F."/>
            <person name="Albersmeier A."/>
            <person name="Kalinowski J."/>
            <person name="Ruckert C."/>
        </authorList>
    </citation>
    <scope>NUCLEOTIDE SEQUENCE</scope>
    <source>
        <strain evidence="3">CGMCC 1.15958</strain>
    </source>
</reference>
<dbReference type="EMBL" id="BMKK01000001">
    <property type="protein sequence ID" value="GGD45829.1"/>
    <property type="molecule type" value="Genomic_DNA"/>
</dbReference>
<proteinExistence type="predicted"/>
<sequence length="2028" mass="240709">MNTQDFQREKAIKNSAKGDKIDLGGKEPQIGIFVDKTYQLLIQNNLEWIKIGDSTVGIVDDIQYATKDEVHAYQMKWSVQDSMPKFSYRNFKELLPDFIDSWKVVKEQNPLKKIFLYIITIQQPSKDDTLKLGTQSIGSFSDFLTNYYSKVKSREVISDDWNEFIRKELSELNILAHDFNDFLKNFIFEFDAQRPNYSDDKNKWQIENNYSRYKSFILEELHNPKSKVKFTSKEILKVLNLQTSTTFYHDFFVDYDIYTPNVETIIELNEAIEKHTGGYVLLSGKPGTGKSTLLTEWIKTRNERVVKYYAFSNLYKIQNIPDRGSAKNLFFDLVFQIAETGFYPEKVYPYKDSIEQIQATFVKQLNLLHREYLTKGEKTIIIIDGLDHIPREYKVYDSIIKYLPSTDSIPEGIFIVLGSQTYKFTDIHPSILKLQNDSERSITVKPLSQSVILQIIDKTIPLTIDVKERIYALSEGHPLYLSFILKRIKDSDDIEFVLSQFEQISDINDYYDNIWRDYQYKFELIETLGLIVRLRFGFDSRLLNEWKVSKEVQSQLSYFINQFFDKTFDVWTIFHNSFKQFLLQKTAVNQFDLIFDESIELELNQKLAEYSKSSAVLTFQFDRLYYLFESKQFDEFISIANSDYFDKQLECFRPYYFVFEDLRMGQHIAAERQDLQLLLRFAFFSAEFSRRAWSFNQDTFFDSSSEIIENDILKQYLFLPSDDIKTLKSKMKLAQFYYANGKKTDAKLLYRMAKPVEVNENSIFISENRRFGFREEIKELLKEWVLIVHYFSSITEVINQIKNLKIEREDETPHNDYYVKDSVKLKSELINRLLEFLIETKESEKIKDFINCLDFSIKENLNFYINILEEVVYYFIDEKDENSAQQMLSVLLNLEKDNTFVDAHKIRVAYLVFRVSNDKETILKLIENVELPRLKFEYNIDESKPNEVLLYKMLVLQLTFGKEIKFSEVFSLTKDAETNVGIEFERIFYYLAKLRIESENNTEIDIRRISPIVSYFYQDHDRFRHRTWREIVDRKKDTVLLMINIVSLYDIDSIQKLWKFYLQQFEEYPKYWGSFDFKITILIKLYRIGLDKNEVKIYLQEFGKESVKQESGLDGRIEQSLKLSGYWAELGENDKAKEWLLNSYKESLGVGYRKDYQIQFWMKWIEKINKIEPEKAYLRLEWLNSINSHVERTTENAGTDISEPLLKEILRINLLDGVIQLKWQLEQDLIGYSSSLSLFIETALKNTNQNNFYILFDVWGKLFIYTHRYSDTDLLKKIITRAKAIFAVNQYDNFLNKLRYYLSVNPISEFRELYYEVLIDFGIDFETDLEILKPTLEEKQPKNLKLNDGKELNVDEVNDTINSFEDIWAYFIKQDNSYSNEFDWQPVFEKQKNYLNESNIRKLFDFLKGRSYEREKLFFDLASLSIKKGFTTIGKEITYQILSSSSNTWLHHYDGAKRLEAFRLLIEIDGEKARKEAFTDYSAKTVDNHSSDLFEIEKILEVIYPNYHVKDVWQEMESYLKRLLATADINTNLPKFSQQKKDLDYVIADLLLFYSDQNVLTLSQTAIAIYIKCLSEGNEGFIVRLKTYCLESTYKSQLNSIQILYCTSAANNEVLKNFFDELRVLTKSKLFEVSNKAKDLLYEYTDYEEEYISHFQKESNWKLYRNKLLLQNEKSNDFNIRFKNEEVQIEDILNMSENIVRVLSDILGLGEHVWESKILSICQIIEIQPEFQNYFIKTPQYLEIESRRFILGFIIAKIANNLLLKEIYDLGFIQQEFVEIFDYLTNSIDKDYPKIEIHQRPKFINGIIHEGFKEYGDKSHYHLKDDWYLNVGQNLDNYQYQYNDFVIIAESSFIRCLGNDLECEARNTFISRMNRQIYNPHFPFEQVNHRLIEDYSNLQLTDRDLIILNASNFIQLCPERSSYWVVFNPAIAIQMGWKLCKEGLFRWQDKDGNLMVESKFWIDGNTFTKPPHFKSEAGAGWYVIASNKAFEQLKNKFKLKHHTIFIRKQRNQDNIWSEKSASSTSIIL</sequence>
<dbReference type="Gene3D" id="3.40.50.300">
    <property type="entry name" value="P-loop containing nucleotide triphosphate hydrolases"/>
    <property type="match status" value="1"/>
</dbReference>
<evidence type="ECO:0000259" key="2">
    <source>
        <dbReference type="Pfam" id="PF24883"/>
    </source>
</evidence>
<evidence type="ECO:0000256" key="1">
    <source>
        <dbReference type="ARBA" id="ARBA00022737"/>
    </source>
</evidence>
<keyword evidence="4" id="KW-1185">Reference proteome</keyword>
<dbReference type="Pfam" id="PF24883">
    <property type="entry name" value="NPHP3_N"/>
    <property type="match status" value="1"/>
</dbReference>
<keyword evidence="1" id="KW-0677">Repeat</keyword>
<dbReference type="RefSeq" id="WP_188764654.1">
    <property type="nucleotide sequence ID" value="NZ_BMKK01000001.1"/>
</dbReference>
<evidence type="ECO:0000313" key="4">
    <source>
        <dbReference type="Proteomes" id="UP000609064"/>
    </source>
</evidence>